<evidence type="ECO:0000313" key="2">
    <source>
        <dbReference type="EMBL" id="QHA00961.1"/>
    </source>
</evidence>
<protein>
    <submittedName>
        <fullName evidence="2">Uncharacterized protein</fullName>
    </submittedName>
</protein>
<proteinExistence type="predicted"/>
<evidence type="ECO:0000313" key="3">
    <source>
        <dbReference type="Proteomes" id="UP000430508"/>
    </source>
</evidence>
<dbReference type="AlphaFoldDB" id="A0A857DJS0"/>
<dbReference type="RefSeq" id="WP_158208330.1">
    <property type="nucleotide sequence ID" value="NZ_CP046996.1"/>
</dbReference>
<accession>A0A857DJS0</accession>
<name>A0A857DJS0_9FIRM</name>
<dbReference type="Proteomes" id="UP000430508">
    <property type="component" value="Chromosome"/>
</dbReference>
<sequence>MTISKFKKIVSLLLVVTFLITTSSTVFAASNIDVSSVKSTNISKADYDKAINTIETKYLIVNKDGTFSIDPAAKKVIDNQILNDLINGMNGINTMIEKGDLYTDKSSSKPIVKKANKKYSIMAPQGYFIYHWYGFDHVQNAELAAEQQIIFAQAANNYSLLALAGLVYTPAVLASGLGQWICNTWANTCAYGALHNGVIVFCFGTPSAPVIYSVQSR</sequence>
<reference evidence="2 3" key="1">
    <citation type="submission" date="2019-12" db="EMBL/GenBank/DDBJ databases">
        <title>Sequence classification of anaerobic respiratory reductive dehalogenases: First we see many, then we see few.</title>
        <authorList>
            <person name="Molenda O."/>
            <person name="Puentes Jacome L.A."/>
            <person name="Cao X."/>
            <person name="Nesbo C.L."/>
            <person name="Tang S."/>
            <person name="Morson N."/>
            <person name="Patron J."/>
            <person name="Lomheim L."/>
            <person name="Wishart D.S."/>
            <person name="Edwards E.A."/>
        </authorList>
    </citation>
    <scope>NUCLEOTIDE SEQUENCE [LARGE SCALE GENOMIC DNA]</scope>
    <source>
        <strain evidence="2 3">12DCA</strain>
    </source>
</reference>
<feature type="chain" id="PRO_5032442128" evidence="1">
    <location>
        <begin position="29"/>
        <end position="217"/>
    </location>
</feature>
<gene>
    <name evidence="2" type="ORF">GQ588_10105</name>
</gene>
<organism evidence="2 3">
    <name type="scientific">Dehalobacter restrictus</name>
    <dbReference type="NCBI Taxonomy" id="55583"/>
    <lineage>
        <taxon>Bacteria</taxon>
        <taxon>Bacillati</taxon>
        <taxon>Bacillota</taxon>
        <taxon>Clostridia</taxon>
        <taxon>Eubacteriales</taxon>
        <taxon>Desulfitobacteriaceae</taxon>
        <taxon>Dehalobacter</taxon>
    </lineage>
</organism>
<evidence type="ECO:0000256" key="1">
    <source>
        <dbReference type="SAM" id="SignalP"/>
    </source>
</evidence>
<feature type="signal peptide" evidence="1">
    <location>
        <begin position="1"/>
        <end position="28"/>
    </location>
</feature>
<dbReference type="EMBL" id="CP046996">
    <property type="protein sequence ID" value="QHA00961.1"/>
    <property type="molecule type" value="Genomic_DNA"/>
</dbReference>
<keyword evidence="1" id="KW-0732">Signal</keyword>